<reference evidence="4 5" key="1">
    <citation type="journal article" date="2014" name="PLoS Genet.">
        <title>Phylogenetically driven sequencing of extremely halophilic archaea reveals strategies for static and dynamic osmo-response.</title>
        <authorList>
            <person name="Becker E.A."/>
            <person name="Seitzer P.M."/>
            <person name="Tritt A."/>
            <person name="Larsen D."/>
            <person name="Krusor M."/>
            <person name="Yao A.I."/>
            <person name="Wu D."/>
            <person name="Madern D."/>
            <person name="Eisen J.A."/>
            <person name="Darling A.E."/>
            <person name="Facciotti M.T."/>
        </authorList>
    </citation>
    <scope>NUCLEOTIDE SEQUENCE [LARGE SCALE GENOMIC DNA]</scope>
    <source>
        <strain evidence="4 5">DSM 14210</strain>
    </source>
</reference>
<feature type="domain" description="DUF8155" evidence="2">
    <location>
        <begin position="35"/>
        <end position="179"/>
    </location>
</feature>
<evidence type="ECO:0000313" key="4">
    <source>
        <dbReference type="EMBL" id="ELZ39449.1"/>
    </source>
</evidence>
<dbReference type="PATRIC" id="fig|1227485.3.peg.764"/>
<dbReference type="RefSeq" id="WP_006628498.1">
    <property type="nucleotide sequence ID" value="NZ_AOJD01000027.1"/>
</dbReference>
<organism evidence="4 5">
    <name type="scientific">Halorubrum tebenquichense DSM 14210</name>
    <dbReference type="NCBI Taxonomy" id="1227485"/>
    <lineage>
        <taxon>Archaea</taxon>
        <taxon>Methanobacteriati</taxon>
        <taxon>Methanobacteriota</taxon>
        <taxon>Stenosarchaea group</taxon>
        <taxon>Halobacteria</taxon>
        <taxon>Halobacteriales</taxon>
        <taxon>Haloferacaceae</taxon>
        <taxon>Halorubrum</taxon>
    </lineage>
</organism>
<dbReference type="InterPro" id="IPR058817">
    <property type="entry name" value="DUF8155_C"/>
</dbReference>
<dbReference type="Pfam" id="PF26483">
    <property type="entry name" value="DUF8155_C"/>
    <property type="match status" value="1"/>
</dbReference>
<feature type="region of interest" description="Disordered" evidence="1">
    <location>
        <begin position="190"/>
        <end position="230"/>
    </location>
</feature>
<feature type="region of interest" description="Disordered" evidence="1">
    <location>
        <begin position="1"/>
        <end position="36"/>
    </location>
</feature>
<proteinExistence type="predicted"/>
<evidence type="ECO:0000313" key="5">
    <source>
        <dbReference type="Proteomes" id="UP000011523"/>
    </source>
</evidence>
<dbReference type="Proteomes" id="UP000011523">
    <property type="component" value="Unassembled WGS sequence"/>
</dbReference>
<protein>
    <submittedName>
        <fullName evidence="4">Uncharacterized protein</fullName>
    </submittedName>
</protein>
<comment type="caution">
    <text evidence="4">The sequence shown here is derived from an EMBL/GenBank/DDBJ whole genome shotgun (WGS) entry which is preliminary data.</text>
</comment>
<dbReference type="InterPro" id="IPR058468">
    <property type="entry name" value="DUF8155_N"/>
</dbReference>
<accession>M0DZD6</accession>
<keyword evidence="5" id="KW-1185">Reference proteome</keyword>
<name>M0DZD6_9EURY</name>
<evidence type="ECO:0000259" key="2">
    <source>
        <dbReference type="Pfam" id="PF26482"/>
    </source>
</evidence>
<sequence>MTGAPNGRDDESDGGSGDGTGDDGGDAPPNATVSLPADVVGRYRKFSRFNSPYPAHRRGRAIDLYPGDGVGRSPVAGTVREVRSVGCPDRPYAADEDHLIVVDLAEEWCARAGAPPGTVARILHVIPEVSPGDRVAVGDALGPTTRSGFFGQWVDDHVHLGFRPPDANPLRASGSLPVAVDAPVEPVTWDGTGSVIERGPTHVVLDGPGRNGSKRDGSRRKGPRRDESGPAFAALASDEGVPVDGGVTHYAGGGTFGAGEEVAAPTGSALSLLGTRIGTATEHDSGAEPGAPRVEWAPVDVLANGERVVGLSLFAARGDRFGVKVVCPDATFEVGESVTVEVVPSDDPIRLGVG</sequence>
<dbReference type="AlphaFoldDB" id="M0DZD6"/>
<feature type="domain" description="DUF8155" evidence="3">
    <location>
        <begin position="185"/>
        <end position="342"/>
    </location>
</feature>
<dbReference type="EMBL" id="AOJD01000027">
    <property type="protein sequence ID" value="ELZ39449.1"/>
    <property type="molecule type" value="Genomic_DNA"/>
</dbReference>
<gene>
    <name evidence="4" type="ORF">C472_04023</name>
</gene>
<dbReference type="Pfam" id="PF26482">
    <property type="entry name" value="DUF8155"/>
    <property type="match status" value="1"/>
</dbReference>
<evidence type="ECO:0000256" key="1">
    <source>
        <dbReference type="SAM" id="MobiDB-lite"/>
    </source>
</evidence>
<evidence type="ECO:0000259" key="3">
    <source>
        <dbReference type="Pfam" id="PF26483"/>
    </source>
</evidence>